<proteinExistence type="predicted"/>
<feature type="signal peptide" evidence="1">
    <location>
        <begin position="1"/>
        <end position="21"/>
    </location>
</feature>
<dbReference type="PANTHER" id="PTHR45726">
    <property type="entry name" value="LEUKOTRIENE A-4 HYDROLASE"/>
    <property type="match status" value="1"/>
</dbReference>
<dbReference type="InterPro" id="IPR034015">
    <property type="entry name" value="M1_LTA4H"/>
</dbReference>
<reference evidence="3" key="1">
    <citation type="submission" date="2022-11" db="EMBL/GenBank/DDBJ databases">
        <title>High-quality draft genome sequence of Galbibacter sp. strain CMA-7.</title>
        <authorList>
            <person name="Wei L."/>
            <person name="Dong C."/>
            <person name="Shao Z."/>
        </authorList>
    </citation>
    <scope>NUCLEOTIDE SEQUENCE</scope>
    <source>
        <strain evidence="3">CMA-7</strain>
    </source>
</reference>
<keyword evidence="1" id="KW-0732">Signal</keyword>
<dbReference type="RefSeq" id="WP_277900176.1">
    <property type="nucleotide sequence ID" value="NZ_JAPMUA010000003.1"/>
</dbReference>
<sequence>MKRTLFIVLGFSIALCTQAWAMTNSDPRTVPTTEQPNNPAYWQQHVDYKMDVNMDVKTFQYTGTQKLKYTNNSPESLTKVFYHLFFNAFQPGSEMDIRLQNIQDPDRRMVNNLGTKENPEYESRIAKLAPDEIGYLHATSLKQDGSEVDFNEEGTILVVNLNNPIAPGETVTFDMEFKGQVPVQIRRSGRNNKDGVALSMTQWYPKMAEYDFEGWHADPYIAREFHGVWGDFDVNITIDKSYLLGGTGVLQNANEIGYGYEDEGTKVKKHKGKTITWNFKAHDVHDFAWAADPEYIHDKLETPSGVTLHFLFKNDPEVVDNWKKIQPKTAELLEFYNKNIGPYPWEQYSVIQGGDGGMEYAMCTLITGGKKYGSLLGTTAHEFAHSWFQQLLGTNESEHPWMDEGFTTFISTLAENKISGDNKANPFENAYKGYQYIVNSGKEQPLTTHGDRYDINAAYSIAAYSKGCIFLSQLGYVIGQDKLMETLHKYYEDFKFKHPTPNDIKRTAEKVSGMELQWYLTDWTETTNTIDYGIKNVSEENGKTTVEMERIGLMPMPVDVMVFYNDGTMEYFYAPLRMMYGEKSNPFEVKRTVLPDWPWAFPTHNFTIDAATSDIKAIVIDPSGLMADIDRSNNTYQPE</sequence>
<dbReference type="SUPFAM" id="SSF55486">
    <property type="entry name" value="Metalloproteases ('zincins'), catalytic domain"/>
    <property type="match status" value="1"/>
</dbReference>
<evidence type="ECO:0000313" key="4">
    <source>
        <dbReference type="Proteomes" id="UP001153642"/>
    </source>
</evidence>
<organism evidence="3 4">
    <name type="scientific">Galbibacter pacificus</name>
    <dbReference type="NCBI Taxonomy" id="2996052"/>
    <lineage>
        <taxon>Bacteria</taxon>
        <taxon>Pseudomonadati</taxon>
        <taxon>Bacteroidota</taxon>
        <taxon>Flavobacteriia</taxon>
        <taxon>Flavobacteriales</taxon>
        <taxon>Flavobacteriaceae</taxon>
        <taxon>Galbibacter</taxon>
    </lineage>
</organism>
<accession>A0ABT6FRL8</accession>
<dbReference type="Pfam" id="PF01433">
    <property type="entry name" value="Peptidase_M1"/>
    <property type="match status" value="1"/>
</dbReference>
<dbReference type="GO" id="GO:0004177">
    <property type="term" value="F:aminopeptidase activity"/>
    <property type="evidence" value="ECO:0007669"/>
    <property type="project" value="UniProtKB-KW"/>
</dbReference>
<dbReference type="InterPro" id="IPR027268">
    <property type="entry name" value="Peptidase_M4/M1_CTD_sf"/>
</dbReference>
<gene>
    <name evidence="3" type="ORF">OSR52_08490</name>
</gene>
<dbReference type="PANTHER" id="PTHR45726:SF3">
    <property type="entry name" value="LEUKOTRIENE A-4 HYDROLASE"/>
    <property type="match status" value="1"/>
</dbReference>
<feature type="chain" id="PRO_5045761403" evidence="1">
    <location>
        <begin position="22"/>
        <end position="639"/>
    </location>
</feature>
<evidence type="ECO:0000313" key="3">
    <source>
        <dbReference type="EMBL" id="MDG3585908.1"/>
    </source>
</evidence>
<dbReference type="Proteomes" id="UP001153642">
    <property type="component" value="Unassembled WGS sequence"/>
</dbReference>
<evidence type="ECO:0000259" key="2">
    <source>
        <dbReference type="Pfam" id="PF01433"/>
    </source>
</evidence>
<keyword evidence="4" id="KW-1185">Reference proteome</keyword>
<name>A0ABT6FRL8_9FLAO</name>
<keyword evidence="3" id="KW-0645">Protease</keyword>
<keyword evidence="3" id="KW-0378">Hydrolase</keyword>
<protein>
    <submittedName>
        <fullName evidence="3">M1 family aminopeptidase</fullName>
    </submittedName>
</protein>
<dbReference type="Gene3D" id="1.10.390.10">
    <property type="entry name" value="Neutral Protease Domain 2"/>
    <property type="match status" value="1"/>
</dbReference>
<feature type="domain" description="Peptidase M1 membrane alanine aminopeptidase" evidence="2">
    <location>
        <begin position="370"/>
        <end position="523"/>
    </location>
</feature>
<evidence type="ECO:0000256" key="1">
    <source>
        <dbReference type="SAM" id="SignalP"/>
    </source>
</evidence>
<comment type="caution">
    <text evidence="3">The sequence shown here is derived from an EMBL/GenBank/DDBJ whole genome shotgun (WGS) entry which is preliminary data.</text>
</comment>
<keyword evidence="3" id="KW-0031">Aminopeptidase</keyword>
<dbReference type="CDD" id="cd09604">
    <property type="entry name" value="M1_APN_like"/>
    <property type="match status" value="1"/>
</dbReference>
<dbReference type="InterPro" id="IPR014782">
    <property type="entry name" value="Peptidase_M1_dom"/>
</dbReference>
<dbReference type="EMBL" id="JAPMUA010000003">
    <property type="protein sequence ID" value="MDG3585908.1"/>
    <property type="molecule type" value="Genomic_DNA"/>
</dbReference>